<evidence type="ECO:0000313" key="2">
    <source>
        <dbReference type="EMBL" id="KAG5461101.1"/>
    </source>
</evidence>
<feature type="compositionally biased region" description="Basic and acidic residues" evidence="1">
    <location>
        <begin position="341"/>
        <end position="353"/>
    </location>
</feature>
<reference evidence="2 3" key="1">
    <citation type="journal article" name="Sci. Rep.">
        <title>Genome-scale phylogenetic analyses confirm Olpidium as the closest living zoosporic fungus to the non-flagellated, terrestrial fungi.</title>
        <authorList>
            <person name="Chang Y."/>
            <person name="Rochon D."/>
            <person name="Sekimoto S."/>
            <person name="Wang Y."/>
            <person name="Chovatia M."/>
            <person name="Sandor L."/>
            <person name="Salamov A."/>
            <person name="Grigoriev I.V."/>
            <person name="Stajich J.E."/>
            <person name="Spatafora J.W."/>
        </authorList>
    </citation>
    <scope>NUCLEOTIDE SEQUENCE [LARGE SCALE GENOMIC DNA]</scope>
    <source>
        <strain evidence="2">S191</strain>
    </source>
</reference>
<proteinExistence type="predicted"/>
<dbReference type="AlphaFoldDB" id="A0A8H7ZXB5"/>
<comment type="caution">
    <text evidence="2">The sequence shown here is derived from an EMBL/GenBank/DDBJ whole genome shotgun (WGS) entry which is preliminary data.</text>
</comment>
<feature type="region of interest" description="Disordered" evidence="1">
    <location>
        <begin position="566"/>
        <end position="593"/>
    </location>
</feature>
<organism evidence="2 3">
    <name type="scientific">Olpidium bornovanus</name>
    <dbReference type="NCBI Taxonomy" id="278681"/>
    <lineage>
        <taxon>Eukaryota</taxon>
        <taxon>Fungi</taxon>
        <taxon>Fungi incertae sedis</taxon>
        <taxon>Olpidiomycota</taxon>
        <taxon>Olpidiomycotina</taxon>
        <taxon>Olpidiomycetes</taxon>
        <taxon>Olpidiales</taxon>
        <taxon>Olpidiaceae</taxon>
        <taxon>Olpidium</taxon>
    </lineage>
</organism>
<dbReference type="OrthoDB" id="2096031at2759"/>
<dbReference type="EMBL" id="JAEFCI010004199">
    <property type="protein sequence ID" value="KAG5461101.1"/>
    <property type="molecule type" value="Genomic_DNA"/>
</dbReference>
<evidence type="ECO:0000313" key="3">
    <source>
        <dbReference type="Proteomes" id="UP000673691"/>
    </source>
</evidence>
<feature type="region of interest" description="Disordered" evidence="1">
    <location>
        <begin position="300"/>
        <end position="353"/>
    </location>
</feature>
<dbReference type="Gene3D" id="1.10.10.60">
    <property type="entry name" value="Homeodomain-like"/>
    <property type="match status" value="1"/>
</dbReference>
<feature type="compositionally biased region" description="Basic and acidic residues" evidence="1">
    <location>
        <begin position="577"/>
        <end position="591"/>
    </location>
</feature>
<evidence type="ECO:0000256" key="1">
    <source>
        <dbReference type="SAM" id="MobiDB-lite"/>
    </source>
</evidence>
<protein>
    <submittedName>
        <fullName evidence="2">Uncharacterized protein</fullName>
    </submittedName>
</protein>
<gene>
    <name evidence="2" type="ORF">BJ554DRAFT_6757</name>
</gene>
<sequence length="1010" mass="110752">MAQLVKHRNTASVGPPIMDPTEVCHCPAHARNMHALMYGAERDTKPKRWFFVSPQPSVFFSPIMRGHCDELGKEAAIHRMPYAGQPTPPWKSAFAADYTAKLADHDEQTRAGKAIAVVLTVLQKKIMSLHRRSRAAEAARQDALAAHFLLSTGNVADMPIALHSSTTQRDYIPKGISVHTHVRYSKTFAASVYQVLAKEAAQIKPHMQPRYPPIFVSKDECKPTRSLYKSEFVPQDQKAAKPDFRLDRAGAMKTNVRLGDEDALCDSAKQKDMYESVTKKFMLSLPDVISPVHIVKPDRSKSNVLHPWGPQKGEMQTTQRTGAGRGEESILRPSGAGLGEGGREGPDYTHNDKIDRKSLMVDNVAFTKDLKATHFQLGSPDTWERKSQYQAAYRGQAVPNIRMERRCADTDDVELRDDPKGRTEQSTNCLDYLRHPVSNDMAREARLIKILNSKPSVSLSTLDNSGRFAASTTSGDAASSAAAAAPWARKARAPKRNTGEAKLFDEEDTSLRVSTVQADYTCQPLDPFAVRIGNARASAARAATHISFGSDPPQNVTTTAAHFGREIDPGNYRQTTHARDPRSPPRARDVIPGDAALTDGETYTTVSRKTYTDFGKVGCLPAENCTGSAKLASALHLDGGPTGGLDEEHRLVSTHKRPFVPPVSMKYVAAAPTGRGPLTSRKKEGHFTLSLRGTIWCLQSHPARRISRVFVVRQATNFGAANGTSPGNARFTLAGHNQKNDELCIKLLSFMSGAGCQPKVVTSACTILTYRQLAIQKATSMTSKDLSRSSGAQDMTDMEQLGDHPHQLETRNALGKIPSTPVGNAERSWQFRDFADPQAEKLAGQNKFHFATQTSEALCTCILGQNESFHNFWHGSCHKSLPRFNLTRPAGNCAANPATNYSRYWRCAPATPGRGGAGWGWYTKTPPAAGAPPTLCLVRRPIPPPSPNYAIMSRGGIAKGSKRQTLTDELPRAICQYQQDNPSATQRDIVRWVEATQKIKITETTVSNAF</sequence>
<dbReference type="Proteomes" id="UP000673691">
    <property type="component" value="Unassembled WGS sequence"/>
</dbReference>
<name>A0A8H7ZXB5_9FUNG</name>
<accession>A0A8H7ZXB5</accession>
<keyword evidence="3" id="KW-1185">Reference proteome</keyword>